<evidence type="ECO:0000256" key="8">
    <source>
        <dbReference type="ARBA" id="ARBA00032824"/>
    </source>
</evidence>
<dbReference type="PANTHER" id="PTHR42801:SF7">
    <property type="entry name" value="SLL1159 PROTEIN"/>
    <property type="match status" value="1"/>
</dbReference>
<keyword evidence="7" id="KW-0676">Redox-active center</keyword>
<accession>A0A0P7E0J7</accession>
<dbReference type="AlphaFoldDB" id="A0A0P7E0J7"/>
<evidence type="ECO:0000256" key="1">
    <source>
        <dbReference type="ARBA" id="ARBA00003330"/>
    </source>
</evidence>
<dbReference type="GO" id="GO:0045454">
    <property type="term" value="P:cell redox homeostasis"/>
    <property type="evidence" value="ECO:0007669"/>
    <property type="project" value="TreeGrafter"/>
</dbReference>
<evidence type="ECO:0000256" key="2">
    <source>
        <dbReference type="ARBA" id="ARBA00013017"/>
    </source>
</evidence>
<dbReference type="InterPro" id="IPR036249">
    <property type="entry name" value="Thioredoxin-like_sf"/>
</dbReference>
<sequence length="217" mass="23952">MSLKTQIDAFEVQKKANVPADILNLMDVTTEKLIAEQLSEHALKVGDKFPAFELPDSKGKQISSTELLTKGPLVLSFYRGGWCPYCNLELRALNNIQQAFADQNAQLVAVSPQLPDESLSTQQQNELAYTVLSDVSNSLAKKCGLVFTLDERLIPVYDQLGLDIPKANGDESYELPLPATYVIDSQGVIQFAFAHEDYTLRAEPLDVLNAVKALNHV</sequence>
<evidence type="ECO:0000256" key="10">
    <source>
        <dbReference type="ARBA" id="ARBA00042639"/>
    </source>
</evidence>
<evidence type="ECO:0000256" key="11">
    <source>
        <dbReference type="ARBA" id="ARBA00049091"/>
    </source>
</evidence>
<keyword evidence="4" id="KW-0049">Antioxidant</keyword>
<dbReference type="GO" id="GO:0005737">
    <property type="term" value="C:cytoplasm"/>
    <property type="evidence" value="ECO:0007669"/>
    <property type="project" value="TreeGrafter"/>
</dbReference>
<dbReference type="InterPro" id="IPR050924">
    <property type="entry name" value="Peroxiredoxin_BCP/PrxQ"/>
</dbReference>
<reference evidence="13 14" key="1">
    <citation type="submission" date="2015-09" db="EMBL/GenBank/DDBJ databases">
        <title>Draft Genome Sequence of Pseudoalteromonas lipolytica UCD-48B.</title>
        <authorList>
            <person name="Krusor M."/>
            <person name="Coil D.A."/>
            <person name="Lang J.M."/>
            <person name="Eisen J.A."/>
            <person name="Alexiev A."/>
        </authorList>
    </citation>
    <scope>NUCLEOTIDE SEQUENCE [LARGE SCALE GENOMIC DNA]</scope>
    <source>
        <strain evidence="13 14">UCD-48B</strain>
    </source>
</reference>
<comment type="catalytic activity">
    <reaction evidence="11">
        <text>a hydroperoxide + [thioredoxin]-dithiol = an alcohol + [thioredoxin]-disulfide + H2O</text>
        <dbReference type="Rhea" id="RHEA:62620"/>
        <dbReference type="Rhea" id="RHEA-COMP:10698"/>
        <dbReference type="Rhea" id="RHEA-COMP:10700"/>
        <dbReference type="ChEBI" id="CHEBI:15377"/>
        <dbReference type="ChEBI" id="CHEBI:29950"/>
        <dbReference type="ChEBI" id="CHEBI:30879"/>
        <dbReference type="ChEBI" id="CHEBI:35924"/>
        <dbReference type="ChEBI" id="CHEBI:50058"/>
        <dbReference type="EC" id="1.11.1.24"/>
    </reaction>
</comment>
<dbReference type="Pfam" id="PF00578">
    <property type="entry name" value="AhpC-TSA"/>
    <property type="match status" value="1"/>
</dbReference>
<protein>
    <recommendedName>
        <fullName evidence="2">thioredoxin-dependent peroxiredoxin</fullName>
        <ecNumber evidence="2">1.11.1.24</ecNumber>
    </recommendedName>
    <alternativeName>
        <fullName evidence="8">Thioredoxin peroxidase</fullName>
    </alternativeName>
    <alternativeName>
        <fullName evidence="10">Thioredoxin-dependent peroxiredoxin Bcp</fullName>
    </alternativeName>
</protein>
<dbReference type="Proteomes" id="UP000050378">
    <property type="component" value="Unassembled WGS sequence"/>
</dbReference>
<dbReference type="InterPro" id="IPR000866">
    <property type="entry name" value="AhpC/TSA"/>
</dbReference>
<evidence type="ECO:0000313" key="13">
    <source>
        <dbReference type="EMBL" id="KPM83609.1"/>
    </source>
</evidence>
<evidence type="ECO:0000256" key="6">
    <source>
        <dbReference type="ARBA" id="ARBA00023157"/>
    </source>
</evidence>
<dbReference type="PATRIC" id="fig|570156.3.peg.3290"/>
<comment type="similarity">
    <text evidence="9">Belongs to the peroxiredoxin family. BCP/PrxQ subfamily.</text>
</comment>
<dbReference type="RefSeq" id="WP_054553065.1">
    <property type="nucleotide sequence ID" value="NZ_LJTC01000006.1"/>
</dbReference>
<evidence type="ECO:0000256" key="3">
    <source>
        <dbReference type="ARBA" id="ARBA00022559"/>
    </source>
</evidence>
<dbReference type="OrthoDB" id="9809746at2"/>
<comment type="caution">
    <text evidence="13">The sequence shown here is derived from an EMBL/GenBank/DDBJ whole genome shotgun (WGS) entry which is preliminary data.</text>
</comment>
<proteinExistence type="inferred from homology"/>
<dbReference type="CDD" id="cd02970">
    <property type="entry name" value="PRX_like2"/>
    <property type="match status" value="1"/>
</dbReference>
<evidence type="ECO:0000259" key="12">
    <source>
        <dbReference type="PROSITE" id="PS51352"/>
    </source>
</evidence>
<evidence type="ECO:0000256" key="5">
    <source>
        <dbReference type="ARBA" id="ARBA00023002"/>
    </source>
</evidence>
<dbReference type="SUPFAM" id="SSF52833">
    <property type="entry name" value="Thioredoxin-like"/>
    <property type="match status" value="1"/>
</dbReference>
<evidence type="ECO:0000256" key="4">
    <source>
        <dbReference type="ARBA" id="ARBA00022862"/>
    </source>
</evidence>
<dbReference type="PROSITE" id="PS51352">
    <property type="entry name" value="THIOREDOXIN_2"/>
    <property type="match status" value="1"/>
</dbReference>
<dbReference type="EMBL" id="LJTC01000006">
    <property type="protein sequence ID" value="KPM83609.1"/>
    <property type="molecule type" value="Genomic_DNA"/>
</dbReference>
<dbReference type="EC" id="1.11.1.24" evidence="2"/>
<comment type="function">
    <text evidence="1">Thiol-specific peroxidase that catalyzes the reduction of hydrogen peroxide and organic hydroperoxides to water and alcohols, respectively. Plays a role in cell protection against oxidative stress by detoxifying peroxides and as sensor of hydrogen peroxide-mediated signaling events.</text>
</comment>
<dbReference type="STRING" id="570156.AOG27_11020"/>
<dbReference type="InterPro" id="IPR013766">
    <property type="entry name" value="Thioredoxin_domain"/>
</dbReference>
<dbReference type="Gene3D" id="3.40.30.10">
    <property type="entry name" value="Glutaredoxin"/>
    <property type="match status" value="1"/>
</dbReference>
<dbReference type="PANTHER" id="PTHR42801">
    <property type="entry name" value="THIOREDOXIN-DEPENDENT PEROXIDE REDUCTASE"/>
    <property type="match status" value="1"/>
</dbReference>
<evidence type="ECO:0000256" key="7">
    <source>
        <dbReference type="ARBA" id="ARBA00023284"/>
    </source>
</evidence>
<dbReference type="GO" id="GO:0034599">
    <property type="term" value="P:cellular response to oxidative stress"/>
    <property type="evidence" value="ECO:0007669"/>
    <property type="project" value="TreeGrafter"/>
</dbReference>
<evidence type="ECO:0000313" key="14">
    <source>
        <dbReference type="Proteomes" id="UP000050378"/>
    </source>
</evidence>
<gene>
    <name evidence="13" type="ORF">AOG27_11020</name>
</gene>
<keyword evidence="6" id="KW-1015">Disulfide bond</keyword>
<keyword evidence="3" id="KW-0575">Peroxidase</keyword>
<keyword evidence="5" id="KW-0560">Oxidoreductase</keyword>
<evidence type="ECO:0000256" key="9">
    <source>
        <dbReference type="ARBA" id="ARBA00038489"/>
    </source>
</evidence>
<name>A0A0P7E0J7_9GAMM</name>
<organism evidence="13 14">
    <name type="scientific">Pseudoalteromonas lipolytica</name>
    <dbReference type="NCBI Taxonomy" id="570156"/>
    <lineage>
        <taxon>Bacteria</taxon>
        <taxon>Pseudomonadati</taxon>
        <taxon>Pseudomonadota</taxon>
        <taxon>Gammaproteobacteria</taxon>
        <taxon>Alteromonadales</taxon>
        <taxon>Pseudoalteromonadaceae</taxon>
        <taxon>Pseudoalteromonas</taxon>
    </lineage>
</organism>
<feature type="domain" description="Thioredoxin" evidence="12">
    <location>
        <begin position="43"/>
        <end position="216"/>
    </location>
</feature>
<dbReference type="GO" id="GO:0008379">
    <property type="term" value="F:thioredoxin peroxidase activity"/>
    <property type="evidence" value="ECO:0007669"/>
    <property type="project" value="TreeGrafter"/>
</dbReference>